<gene>
    <name evidence="2" type="ordered locus">Psta_0801</name>
</gene>
<dbReference type="OrthoDB" id="280382at2"/>
<dbReference type="InterPro" id="IPR027558">
    <property type="entry name" value="Pre_pil_HX9DG_C"/>
</dbReference>
<dbReference type="eggNOG" id="COG2165">
    <property type="taxonomic scope" value="Bacteria"/>
</dbReference>
<dbReference type="SUPFAM" id="SSF54523">
    <property type="entry name" value="Pili subunits"/>
    <property type="match status" value="1"/>
</dbReference>
<dbReference type="HOGENOM" id="CLU_041661_0_0_0"/>
<dbReference type="KEGG" id="psl:Psta_0801"/>
<evidence type="ECO:0000313" key="3">
    <source>
        <dbReference type="Proteomes" id="UP000001887"/>
    </source>
</evidence>
<dbReference type="InterPro" id="IPR012902">
    <property type="entry name" value="N_methyl_site"/>
</dbReference>
<dbReference type="Proteomes" id="UP000001887">
    <property type="component" value="Chromosome"/>
</dbReference>
<accession>D2R6A8</accession>
<organism evidence="2 3">
    <name type="scientific">Pirellula staleyi (strain ATCC 27377 / DSM 6068 / ICPB 4128)</name>
    <name type="common">Pirella staleyi</name>
    <dbReference type="NCBI Taxonomy" id="530564"/>
    <lineage>
        <taxon>Bacteria</taxon>
        <taxon>Pseudomonadati</taxon>
        <taxon>Planctomycetota</taxon>
        <taxon>Planctomycetia</taxon>
        <taxon>Pirellulales</taxon>
        <taxon>Pirellulaceae</taxon>
        <taxon>Pirellula</taxon>
    </lineage>
</organism>
<dbReference type="InterPro" id="IPR045584">
    <property type="entry name" value="Pilin-like"/>
</dbReference>
<dbReference type="PANTHER" id="PTHR30093:SF2">
    <property type="entry name" value="TYPE II SECRETION SYSTEM PROTEIN H"/>
    <property type="match status" value="1"/>
</dbReference>
<dbReference type="InterPro" id="IPR011453">
    <property type="entry name" value="DUF1559"/>
</dbReference>
<dbReference type="Gene3D" id="3.30.700.10">
    <property type="entry name" value="Glycoprotein, Type 4 Pilin"/>
    <property type="match status" value="1"/>
</dbReference>
<dbReference type="Pfam" id="PF07963">
    <property type="entry name" value="N_methyl"/>
    <property type="match status" value="1"/>
</dbReference>
<reference evidence="2 3" key="1">
    <citation type="journal article" date="2009" name="Stand. Genomic Sci.">
        <title>Complete genome sequence of Pirellula staleyi type strain (ATCC 27377).</title>
        <authorList>
            <person name="Clum A."/>
            <person name="Tindall B.J."/>
            <person name="Sikorski J."/>
            <person name="Ivanova N."/>
            <person name="Mavrommatis K."/>
            <person name="Lucas S."/>
            <person name="Glavina del Rio T."/>
            <person name="Nolan M."/>
            <person name="Chen F."/>
            <person name="Tice H."/>
            <person name="Pitluck S."/>
            <person name="Cheng J.F."/>
            <person name="Chertkov O."/>
            <person name="Brettin T."/>
            <person name="Han C."/>
            <person name="Detter J.C."/>
            <person name="Kuske C."/>
            <person name="Bruce D."/>
            <person name="Goodwin L."/>
            <person name="Ovchinikova G."/>
            <person name="Pati A."/>
            <person name="Mikhailova N."/>
            <person name="Chen A."/>
            <person name="Palaniappan K."/>
            <person name="Land M."/>
            <person name="Hauser L."/>
            <person name="Chang Y.J."/>
            <person name="Jeffries C.D."/>
            <person name="Chain P."/>
            <person name="Rohde M."/>
            <person name="Goker M."/>
            <person name="Bristow J."/>
            <person name="Eisen J.A."/>
            <person name="Markowitz V."/>
            <person name="Hugenholtz P."/>
            <person name="Kyrpides N.C."/>
            <person name="Klenk H.P."/>
            <person name="Lapidus A."/>
        </authorList>
    </citation>
    <scope>NUCLEOTIDE SEQUENCE [LARGE SCALE GENOMIC DNA]</scope>
    <source>
        <strain evidence="3">ATCC 27377 / DSM 6068 / ICPB 4128</strain>
    </source>
</reference>
<name>D2R6A8_PIRSD</name>
<dbReference type="STRING" id="530564.Psta_0801"/>
<feature type="domain" description="DUF1559" evidence="1">
    <location>
        <begin position="33"/>
        <end position="319"/>
    </location>
</feature>
<dbReference type="AlphaFoldDB" id="D2R6A8"/>
<dbReference type="PANTHER" id="PTHR30093">
    <property type="entry name" value="GENERAL SECRETION PATHWAY PROTEIN G"/>
    <property type="match status" value="1"/>
</dbReference>
<sequence length="338" mass="36342" precursor="true">MKLNRRYAFTLVELLVVIAIIGVLVALLLPAVQAAREAARRMSCSNNLKQVGIALHNHHDTLNRFPPGCASDVAPFGTGGGWGSSWMVFLLPFMEQRPLYDQLQFTGNSGFVHANNIPIYNNVVIKAYKCPSGIINPEFVDRDVGGVRKVMRSHYVGIAGAVDGTVDTVMWPTNATWTDGTKINSGANHSSAAGALFQNSQTTFASMTDGSSNVMVVGEQSTMMKDTSNTFQPTWNAGGIYGFCMGYGNATTTADNRHFNCTTIRYKINYKTNVSGGTCTSTGICNDSSNNSPLISNHPSGVMILLGDGSVRLLSDNTAMPVLGRLSVRDDGQPNQLD</sequence>
<protein>
    <recommendedName>
        <fullName evidence="1">DUF1559 domain-containing protein</fullName>
    </recommendedName>
</protein>
<evidence type="ECO:0000313" key="2">
    <source>
        <dbReference type="EMBL" id="ADB15486.1"/>
    </source>
</evidence>
<proteinExistence type="predicted"/>
<keyword evidence="3" id="KW-1185">Reference proteome</keyword>
<dbReference type="NCBIfam" id="TIGR04294">
    <property type="entry name" value="pre_pil_HX9DG"/>
    <property type="match status" value="1"/>
</dbReference>
<dbReference type="NCBIfam" id="TIGR02532">
    <property type="entry name" value="IV_pilin_GFxxxE"/>
    <property type="match status" value="1"/>
</dbReference>
<dbReference type="Pfam" id="PF07596">
    <property type="entry name" value="SBP_bac_10"/>
    <property type="match status" value="1"/>
</dbReference>
<evidence type="ECO:0000259" key="1">
    <source>
        <dbReference type="Pfam" id="PF07596"/>
    </source>
</evidence>
<dbReference type="EMBL" id="CP001848">
    <property type="protein sequence ID" value="ADB15486.1"/>
    <property type="molecule type" value="Genomic_DNA"/>
</dbReference>